<feature type="region of interest" description="Disordered" evidence="1">
    <location>
        <begin position="16"/>
        <end position="45"/>
    </location>
</feature>
<evidence type="ECO:0000256" key="1">
    <source>
        <dbReference type="SAM" id="MobiDB-lite"/>
    </source>
</evidence>
<evidence type="ECO:0000313" key="3">
    <source>
        <dbReference type="Proteomes" id="UP000041770"/>
    </source>
</evidence>
<protein>
    <submittedName>
        <fullName evidence="2">Uncharacterized protein</fullName>
    </submittedName>
</protein>
<gene>
    <name evidence="2" type="ORF">ERS013200_03481</name>
</gene>
<name>A0A656ALX4_VIBCL</name>
<dbReference type="Proteomes" id="UP000041770">
    <property type="component" value="Unassembled WGS sequence"/>
</dbReference>
<dbReference type="AlphaFoldDB" id="A0A656ALX4"/>
<dbReference type="EMBL" id="CWQY01000035">
    <property type="protein sequence ID" value="CSD19317.1"/>
    <property type="molecule type" value="Genomic_DNA"/>
</dbReference>
<feature type="compositionally biased region" description="Basic and acidic residues" evidence="1">
    <location>
        <begin position="16"/>
        <end position="39"/>
    </location>
</feature>
<proteinExistence type="predicted"/>
<reference evidence="2 3" key="1">
    <citation type="submission" date="2015-07" db="EMBL/GenBank/DDBJ databases">
        <authorList>
            <consortium name="Pathogen Informatics"/>
        </authorList>
    </citation>
    <scope>NUCLEOTIDE SEQUENCE [LARGE SCALE GENOMIC DNA]</scope>
    <source>
        <strain evidence="2 3">A316</strain>
    </source>
</reference>
<evidence type="ECO:0000313" key="2">
    <source>
        <dbReference type="EMBL" id="CSD19317.1"/>
    </source>
</evidence>
<accession>A0A656ALX4</accession>
<organism evidence="2 3">
    <name type="scientific">Vibrio cholerae</name>
    <dbReference type="NCBI Taxonomy" id="666"/>
    <lineage>
        <taxon>Bacteria</taxon>
        <taxon>Pseudomonadati</taxon>
        <taxon>Pseudomonadota</taxon>
        <taxon>Gammaproteobacteria</taxon>
        <taxon>Vibrionales</taxon>
        <taxon>Vibrionaceae</taxon>
        <taxon>Vibrio</taxon>
    </lineage>
</organism>
<sequence length="45" mass="5332">MHSLLHTSIRKFSHHDCAIHQHANSHDKSKQHNDIDRQTENGQYQ</sequence>